<feature type="transmembrane region" description="Helical" evidence="1">
    <location>
        <begin position="6"/>
        <end position="29"/>
    </location>
</feature>
<keyword evidence="1" id="KW-0812">Transmembrane</keyword>
<sequence length="218" mass="22536">MGGLLVALIPEIIGLIITPGAIVGCVLLLQSGRPMPNASAFGLAFLLVYTQIGLAALLGGAGDPGATSKQTSHWAGLAVGLLFLVCGLWVAVRRPRARDGSPRWVSELENVGPRGAFLMGLGLAVINPNLFIMMSGMSLISSSGVSAAMAILATVVLLIAAILDFVIPIGIYMLLGDRARGGLDAAKTWMVGHTRMLSLAVLFGFGALFTLRGIVNLA</sequence>
<dbReference type="KEGG" id="nno:NONO_c22850"/>
<dbReference type="RefSeq" id="WP_025348562.1">
    <property type="nucleotide sequence ID" value="NZ_CP006850.1"/>
</dbReference>
<dbReference type="EMBL" id="CP006850">
    <property type="protein sequence ID" value="AHH17081.1"/>
    <property type="molecule type" value="Genomic_DNA"/>
</dbReference>
<keyword evidence="3" id="KW-1185">Reference proteome</keyword>
<feature type="transmembrane region" description="Helical" evidence="1">
    <location>
        <begin position="113"/>
        <end position="135"/>
    </location>
</feature>
<name>W5TIL7_9NOCA</name>
<dbReference type="Pfam" id="PF11139">
    <property type="entry name" value="SfLAP"/>
    <property type="match status" value="1"/>
</dbReference>
<evidence type="ECO:0000256" key="1">
    <source>
        <dbReference type="SAM" id="Phobius"/>
    </source>
</evidence>
<feature type="transmembrane region" description="Helical" evidence="1">
    <location>
        <begin position="41"/>
        <end position="61"/>
    </location>
</feature>
<dbReference type="InterPro" id="IPR021315">
    <property type="entry name" value="Gap/Sap"/>
</dbReference>
<feature type="transmembrane region" description="Helical" evidence="1">
    <location>
        <begin position="73"/>
        <end position="92"/>
    </location>
</feature>
<dbReference type="OrthoDB" id="4570412at2"/>
<organism evidence="2 3">
    <name type="scientific">Nocardia nova SH22a</name>
    <dbReference type="NCBI Taxonomy" id="1415166"/>
    <lineage>
        <taxon>Bacteria</taxon>
        <taxon>Bacillati</taxon>
        <taxon>Actinomycetota</taxon>
        <taxon>Actinomycetes</taxon>
        <taxon>Mycobacteriales</taxon>
        <taxon>Nocardiaceae</taxon>
        <taxon>Nocardia</taxon>
    </lineage>
</organism>
<evidence type="ECO:0008006" key="4">
    <source>
        <dbReference type="Google" id="ProtNLM"/>
    </source>
</evidence>
<dbReference type="HOGENOM" id="CLU_101744_0_0_11"/>
<dbReference type="STRING" id="1415166.NONO_c22850"/>
<dbReference type="eggNOG" id="ENOG502ZC20">
    <property type="taxonomic scope" value="Bacteria"/>
</dbReference>
<feature type="transmembrane region" description="Helical" evidence="1">
    <location>
        <begin position="196"/>
        <end position="215"/>
    </location>
</feature>
<evidence type="ECO:0000313" key="2">
    <source>
        <dbReference type="EMBL" id="AHH17081.1"/>
    </source>
</evidence>
<dbReference type="Proteomes" id="UP000019150">
    <property type="component" value="Chromosome"/>
</dbReference>
<accession>W5TIL7</accession>
<reference evidence="2 3" key="1">
    <citation type="journal article" date="2014" name="Appl. Environ. Microbiol.">
        <title>Insights into the Microbial Degradation of Rubber and Gutta-Percha by Analysis of the Complete Genome of Nocardia nova SH22a.</title>
        <authorList>
            <person name="Luo Q."/>
            <person name="Hiessl S."/>
            <person name="Poehlein A."/>
            <person name="Daniel R."/>
            <person name="Steinbuchel A."/>
        </authorList>
    </citation>
    <scope>NUCLEOTIDE SEQUENCE [LARGE SCALE GENOMIC DNA]</scope>
    <source>
        <strain evidence="2">SH22a</strain>
    </source>
</reference>
<gene>
    <name evidence="2" type="ORF">NONO_c22850</name>
</gene>
<dbReference type="AlphaFoldDB" id="W5TIL7"/>
<protein>
    <recommendedName>
        <fullName evidence="4">GAP family protein</fullName>
    </recommendedName>
</protein>
<keyword evidence="1" id="KW-0472">Membrane</keyword>
<feature type="transmembrane region" description="Helical" evidence="1">
    <location>
        <begin position="147"/>
        <end position="175"/>
    </location>
</feature>
<evidence type="ECO:0000313" key="3">
    <source>
        <dbReference type="Proteomes" id="UP000019150"/>
    </source>
</evidence>
<keyword evidence="1" id="KW-1133">Transmembrane helix</keyword>
<proteinExistence type="predicted"/>
<dbReference type="PATRIC" id="fig|1415166.3.peg.2331"/>